<evidence type="ECO:0008006" key="4">
    <source>
        <dbReference type="Google" id="ProtNLM"/>
    </source>
</evidence>
<dbReference type="OrthoDB" id="1863061at2"/>
<evidence type="ECO:0000313" key="2">
    <source>
        <dbReference type="EMBL" id="SDB21475.1"/>
    </source>
</evidence>
<organism evidence="2 3">
    <name type="scientific">Eubacterium oxidoreducens</name>
    <dbReference type="NCBI Taxonomy" id="1732"/>
    <lineage>
        <taxon>Bacteria</taxon>
        <taxon>Bacillati</taxon>
        <taxon>Bacillota</taxon>
        <taxon>Clostridia</taxon>
        <taxon>Eubacteriales</taxon>
        <taxon>Eubacteriaceae</taxon>
        <taxon>Eubacterium</taxon>
    </lineage>
</organism>
<dbReference type="STRING" id="1732.SAMN02910417_01606"/>
<dbReference type="Pfam" id="PF16152">
    <property type="entry name" value="DUF4860"/>
    <property type="match status" value="1"/>
</dbReference>
<dbReference type="EMBL" id="FMXR01000011">
    <property type="protein sequence ID" value="SDB21475.1"/>
    <property type="molecule type" value="Genomic_DNA"/>
</dbReference>
<proteinExistence type="predicted"/>
<evidence type="ECO:0000313" key="3">
    <source>
        <dbReference type="Proteomes" id="UP000199228"/>
    </source>
</evidence>
<name>A0A1G6BLL3_EUBOX</name>
<reference evidence="2 3" key="1">
    <citation type="submission" date="2016-10" db="EMBL/GenBank/DDBJ databases">
        <authorList>
            <person name="de Groot N.N."/>
        </authorList>
    </citation>
    <scope>NUCLEOTIDE SEQUENCE [LARGE SCALE GENOMIC DNA]</scope>
    <source>
        <strain evidence="2 3">DSM 3217</strain>
    </source>
</reference>
<keyword evidence="1" id="KW-1133">Transmembrane helix</keyword>
<dbReference type="RefSeq" id="WP_090173844.1">
    <property type="nucleotide sequence ID" value="NZ_FMXR01000011.1"/>
</dbReference>
<gene>
    <name evidence="2" type="ORF">SAMN02910417_01606</name>
</gene>
<feature type="transmembrane region" description="Helical" evidence="1">
    <location>
        <begin position="12"/>
        <end position="32"/>
    </location>
</feature>
<keyword evidence="3" id="KW-1185">Reference proteome</keyword>
<protein>
    <recommendedName>
        <fullName evidence="4">DUF4860 domain-containing protein</fullName>
    </recommendedName>
</protein>
<accession>A0A1G6BLL3</accession>
<dbReference type="AlphaFoldDB" id="A0A1G6BLL3"/>
<sequence>MPARKKIHSASISMLILYGILIVALLFLTMAGCRLYTVFTDKRLANEQKRATLSYLQAKVASLDAQGAITIEDGPEKCSDMLVLAEGETQYETRIFVYNGQLMELFTKTTASTDIQLAEVITSEEEFEMELNADGSLLRVETSQGTAMMAIRSAKGGTDERTK</sequence>
<dbReference type="Proteomes" id="UP000199228">
    <property type="component" value="Unassembled WGS sequence"/>
</dbReference>
<dbReference type="InterPro" id="IPR032340">
    <property type="entry name" value="DUF4860"/>
</dbReference>
<evidence type="ECO:0000256" key="1">
    <source>
        <dbReference type="SAM" id="Phobius"/>
    </source>
</evidence>
<dbReference type="PROSITE" id="PS51257">
    <property type="entry name" value="PROKAR_LIPOPROTEIN"/>
    <property type="match status" value="1"/>
</dbReference>
<keyword evidence="1" id="KW-0472">Membrane</keyword>
<keyword evidence="1" id="KW-0812">Transmembrane</keyword>